<dbReference type="InterPro" id="IPR023174">
    <property type="entry name" value="PDEase_CS"/>
</dbReference>
<dbReference type="PANTHER" id="PTHR11347">
    <property type="entry name" value="CYCLIC NUCLEOTIDE PHOSPHODIESTERASE"/>
    <property type="match status" value="1"/>
</dbReference>
<keyword evidence="8" id="KW-0472">Membrane</keyword>
<dbReference type="SUPFAM" id="SSF109604">
    <property type="entry name" value="HD-domain/PDEase-like"/>
    <property type="match status" value="1"/>
</dbReference>
<dbReference type="InterPro" id="IPR023088">
    <property type="entry name" value="PDEase"/>
</dbReference>
<feature type="transmembrane region" description="Helical" evidence="8">
    <location>
        <begin position="215"/>
        <end position="238"/>
    </location>
</feature>
<feature type="binding site" evidence="4">
    <location>
        <position position="650"/>
    </location>
    <ligand>
        <name>AMP</name>
        <dbReference type="ChEBI" id="CHEBI:456215"/>
    </ligand>
</feature>
<dbReference type="VEuPathDB" id="PlasmoDB:PRELSG_1101900"/>
<evidence type="ECO:0000256" key="6">
    <source>
        <dbReference type="RuleBase" id="RU363067"/>
    </source>
</evidence>
<feature type="binding site" evidence="5">
    <location>
        <position position="650"/>
    </location>
    <ligand>
        <name>Zn(2+)</name>
        <dbReference type="ChEBI" id="CHEBI:29105"/>
        <label>2</label>
    </ligand>
</feature>
<dbReference type="GeneID" id="39736795"/>
<dbReference type="InterPro" id="IPR002073">
    <property type="entry name" value="PDEase_catalytic_dom"/>
</dbReference>
<dbReference type="CDD" id="cd00077">
    <property type="entry name" value="HDc"/>
    <property type="match status" value="1"/>
</dbReference>
<dbReference type="EC" id="3.1.4.-" evidence="6"/>
<feature type="domain" description="PDEase" evidence="9">
    <location>
        <begin position="513"/>
        <end position="859"/>
    </location>
</feature>
<dbReference type="OrthoDB" id="546632at2759"/>
<name>A0A1J1H6X6_PLARL</name>
<evidence type="ECO:0000313" key="11">
    <source>
        <dbReference type="Proteomes" id="UP000220158"/>
    </source>
</evidence>
<keyword evidence="1 5" id="KW-0479">Metal-binding</keyword>
<dbReference type="AlphaFoldDB" id="A0A1J1H6X6"/>
<feature type="transmembrane region" description="Helical" evidence="8">
    <location>
        <begin position="353"/>
        <end position="373"/>
    </location>
</feature>
<dbReference type="KEGG" id="prel:PRELSG_1101900"/>
<keyword evidence="11" id="KW-1185">Reference proteome</keyword>
<comment type="cofactor">
    <cofactor evidence="6">
        <name>a divalent metal cation</name>
        <dbReference type="ChEBI" id="CHEBI:60240"/>
    </cofactor>
    <text evidence="6">Binds 2 divalent metal cations per subunit. Site 1 may preferentially bind zinc ions, while site 2 has a preference for magnesium and/or manganese ions.</text>
</comment>
<protein>
    <recommendedName>
        <fullName evidence="6">Phosphodiesterase</fullName>
        <ecNumber evidence="6">3.1.4.-</ecNumber>
    </recommendedName>
</protein>
<dbReference type="PROSITE" id="PS51845">
    <property type="entry name" value="PDEASE_I_2"/>
    <property type="match status" value="1"/>
</dbReference>
<feature type="active site" description="Proton donor" evidence="3">
    <location>
        <position position="609"/>
    </location>
</feature>
<dbReference type="Gene3D" id="1.10.1300.10">
    <property type="entry name" value="3'5'-cyclic nucleotide phosphodiesterase, catalytic domain"/>
    <property type="match status" value="1"/>
</dbReference>
<dbReference type="PRINTS" id="PR00387">
    <property type="entry name" value="PDIESTERASE1"/>
</dbReference>
<feature type="binding site" evidence="5">
    <location>
        <position position="649"/>
    </location>
    <ligand>
        <name>Zn(2+)</name>
        <dbReference type="ChEBI" id="CHEBI:29105"/>
        <label>1</label>
    </ligand>
</feature>
<dbReference type="Pfam" id="PF00233">
    <property type="entry name" value="PDEase_I"/>
    <property type="match status" value="1"/>
</dbReference>
<proteinExistence type="inferred from homology"/>
<feature type="binding site" evidence="4">
    <location>
        <begin position="609"/>
        <end position="613"/>
    </location>
    <ligand>
        <name>AMP</name>
        <dbReference type="ChEBI" id="CHEBI:456215"/>
    </ligand>
</feature>
<dbReference type="OMA" id="IFITCKK"/>
<dbReference type="InterPro" id="IPR003607">
    <property type="entry name" value="HD/PDEase_dom"/>
</dbReference>
<accession>A0A1J1H6X6</accession>
<dbReference type="GO" id="GO:0007165">
    <property type="term" value="P:signal transduction"/>
    <property type="evidence" value="ECO:0007669"/>
    <property type="project" value="InterPro"/>
</dbReference>
<comment type="similarity">
    <text evidence="6">Belongs to the cyclic nucleotide phosphodiesterase family.</text>
</comment>
<dbReference type="GO" id="GO:0004114">
    <property type="term" value="F:3',5'-cyclic-nucleotide phosphodiesterase activity"/>
    <property type="evidence" value="ECO:0007669"/>
    <property type="project" value="InterPro"/>
</dbReference>
<evidence type="ECO:0000256" key="7">
    <source>
        <dbReference type="SAM" id="Coils"/>
    </source>
</evidence>
<feature type="binding site" evidence="4">
    <location>
        <position position="761"/>
    </location>
    <ligand>
        <name>AMP</name>
        <dbReference type="ChEBI" id="CHEBI:456215"/>
    </ligand>
</feature>
<keyword evidence="8" id="KW-0812">Transmembrane</keyword>
<organism evidence="10 11">
    <name type="scientific">Plasmodium relictum</name>
    <dbReference type="NCBI Taxonomy" id="85471"/>
    <lineage>
        <taxon>Eukaryota</taxon>
        <taxon>Sar</taxon>
        <taxon>Alveolata</taxon>
        <taxon>Apicomplexa</taxon>
        <taxon>Aconoidasida</taxon>
        <taxon>Haemosporida</taxon>
        <taxon>Plasmodiidae</taxon>
        <taxon>Plasmodium</taxon>
        <taxon>Plasmodium (Haemamoeba)</taxon>
    </lineage>
</organism>
<feature type="binding site" evidence="5">
    <location>
        <position position="613"/>
    </location>
    <ligand>
        <name>Zn(2+)</name>
        <dbReference type="ChEBI" id="CHEBI:29105"/>
        <label>1</label>
    </ligand>
</feature>
<dbReference type="Proteomes" id="UP000220158">
    <property type="component" value="Chromosome 11"/>
</dbReference>
<sequence length="883" mass="106232">MDKKIDKKSSIKGENVLKKKYIIDKELSKSFENKERKYEEFYKFSLREKSYMSKKCAFEKSKDYLWKKLKNSAKKKSEKEYNSLENKNFKLICIIRKYIKFFFYLKRGSYKRKCNNYSKGNISNVSTFIDYSKKEKNNFSKNGYNIKYKEQSSLYQKIYYIFFNKTNFLINIFKNSKKNKKKSDLTEIGKGLIFKNKNSEEMFLNKFYSSFPFKISVYSIFMILIPLINFFILYYMIIKFMYEYTVIFLSLFKLVSDVLYFIFFVMYILFFNSKCIDNITHYSYISCYFFVSFTLLHTILLLQFLSNIELNKFFINKYSSQKYIILMTNMYICLFCFLRNYMILYNFLLNLKFSFFCIICIYFFHLSCCYLKYQNKHMFAIFFFILCTILLSLYYEYNYERKWRIIFINRYNYKKGSDNNLTKYFSIDNSVPTSPIEDILHNLKKLLDIIKNLEENSSEKALKQIKQMKEKIRKCENILRTKKLNEVQIFKYRKFERVYNMWCLDKIDNNVSTQLETDSLLFHNLNKNKKSNSSFSNIQSLLSTKFQEHYNDAYEWNADIENIYKGNIFISIGYKLLYPLGVLESNFNKEKLKKFLFKINSLYNDVPYHNSLHASQVAHFSKSMLFLLDINHKISAIDEFCLHVSSLCHDVGHPGLNNYFLINSEDNLALTYNDNSVLENYHCSLVFKSLKEESCNIFENYPYNIFITCRKNIIRAILSTDMKNHFEYISNFRTLKEFINYDNLTTDQIWQILCLVIKASDIGHSALEWNKHVEWTLKINEEFYLQGLLEKSLNMQKSFLCDITTIDKLAASQIDFLKHLCIPLFNELNYISKNNSIYNQCIFTIENNIEKWERKKNDEKNLGLQEKYKNENLNNRTKLLNFI</sequence>
<keyword evidence="7" id="KW-0175">Coiled coil</keyword>
<evidence type="ECO:0000256" key="2">
    <source>
        <dbReference type="ARBA" id="ARBA00022801"/>
    </source>
</evidence>
<evidence type="ECO:0000313" key="10">
    <source>
        <dbReference type="EMBL" id="CRH00672.1"/>
    </source>
</evidence>
<feature type="binding site" evidence="5">
    <location>
        <position position="650"/>
    </location>
    <ligand>
        <name>Zn(2+)</name>
        <dbReference type="ChEBI" id="CHEBI:29105"/>
        <label>1</label>
    </ligand>
</feature>
<feature type="transmembrane region" description="Helical" evidence="8">
    <location>
        <begin position="323"/>
        <end position="341"/>
    </location>
</feature>
<dbReference type="GO" id="GO:0046872">
    <property type="term" value="F:metal ion binding"/>
    <property type="evidence" value="ECO:0007669"/>
    <property type="project" value="UniProtKB-KW"/>
</dbReference>
<evidence type="ECO:0000256" key="5">
    <source>
        <dbReference type="PIRSR" id="PIRSR623088-3"/>
    </source>
</evidence>
<evidence type="ECO:0000259" key="9">
    <source>
        <dbReference type="PROSITE" id="PS51845"/>
    </source>
</evidence>
<dbReference type="InterPro" id="IPR036971">
    <property type="entry name" value="PDEase_catalytic_dom_sf"/>
</dbReference>
<dbReference type="EMBL" id="LN835306">
    <property type="protein sequence ID" value="CRH00672.1"/>
    <property type="molecule type" value="Genomic_DNA"/>
</dbReference>
<gene>
    <name evidence="10" type="primary">PDE1</name>
    <name evidence="10" type="ORF">PRELSG_1101900</name>
</gene>
<evidence type="ECO:0000256" key="3">
    <source>
        <dbReference type="PIRSR" id="PIRSR623088-1"/>
    </source>
</evidence>
<feature type="transmembrane region" description="Helical" evidence="8">
    <location>
        <begin position="282"/>
        <end position="303"/>
    </location>
</feature>
<evidence type="ECO:0000256" key="1">
    <source>
        <dbReference type="ARBA" id="ARBA00022723"/>
    </source>
</evidence>
<evidence type="ECO:0000256" key="8">
    <source>
        <dbReference type="SAM" id="Phobius"/>
    </source>
</evidence>
<feature type="binding site" evidence="4">
    <location>
        <position position="813"/>
    </location>
    <ligand>
        <name>AMP</name>
        <dbReference type="ChEBI" id="CHEBI:456215"/>
    </ligand>
</feature>
<evidence type="ECO:0000256" key="4">
    <source>
        <dbReference type="PIRSR" id="PIRSR623088-2"/>
    </source>
</evidence>
<feature type="transmembrane region" description="Helical" evidence="8">
    <location>
        <begin position="244"/>
        <end position="270"/>
    </location>
</feature>
<keyword evidence="2 6" id="KW-0378">Hydrolase</keyword>
<dbReference type="PROSITE" id="PS00126">
    <property type="entry name" value="PDEASE_I_1"/>
    <property type="match status" value="1"/>
</dbReference>
<dbReference type="RefSeq" id="XP_028533675.1">
    <property type="nucleotide sequence ID" value="XM_028677269.1"/>
</dbReference>
<keyword evidence="8" id="KW-1133">Transmembrane helix</keyword>
<feature type="transmembrane region" description="Helical" evidence="8">
    <location>
        <begin position="379"/>
        <end position="397"/>
    </location>
</feature>
<feature type="coiled-coil region" evidence="7">
    <location>
        <begin position="436"/>
        <end position="485"/>
    </location>
</feature>
<feature type="binding site" evidence="5">
    <location>
        <position position="761"/>
    </location>
    <ligand>
        <name>Zn(2+)</name>
        <dbReference type="ChEBI" id="CHEBI:29105"/>
        <label>1</label>
    </ligand>
</feature>
<reference evidence="10 11" key="1">
    <citation type="submission" date="2015-04" db="EMBL/GenBank/DDBJ databases">
        <authorList>
            <consortium name="Pathogen Informatics"/>
        </authorList>
    </citation>
    <scope>NUCLEOTIDE SEQUENCE [LARGE SCALE GENOMIC DNA]</scope>
    <source>
        <strain evidence="10 11">SGS1</strain>
    </source>
</reference>